<comment type="subcellular location">
    <subcellularLocation>
        <location evidence="1">Membrane</location>
        <topology evidence="1">Multi-pass membrane protein</topology>
    </subcellularLocation>
</comment>
<evidence type="ECO:0000256" key="5">
    <source>
        <dbReference type="ARBA" id="ARBA00022960"/>
    </source>
</evidence>
<feature type="compositionally biased region" description="Basic and acidic residues" evidence="16">
    <location>
        <begin position="444"/>
        <end position="455"/>
    </location>
</feature>
<evidence type="ECO:0000256" key="13">
    <source>
        <dbReference type="ARBA" id="ARBA00041418"/>
    </source>
</evidence>
<feature type="transmembrane region" description="Helical" evidence="17">
    <location>
        <begin position="321"/>
        <end position="346"/>
    </location>
</feature>
<keyword evidence="4 17" id="KW-0812">Transmembrane</keyword>
<comment type="caution">
    <text evidence="18">The sequence shown here is derived from an EMBL/GenBank/DDBJ whole genome shotgun (WGS) entry which is preliminary data.</text>
</comment>
<evidence type="ECO:0000313" key="18">
    <source>
        <dbReference type="EMBL" id="MBC5632860.1"/>
    </source>
</evidence>
<dbReference type="EMBL" id="JACOOJ010000012">
    <property type="protein sequence ID" value="MBC5632860.1"/>
    <property type="molecule type" value="Genomic_DNA"/>
</dbReference>
<evidence type="ECO:0000313" key="19">
    <source>
        <dbReference type="Proteomes" id="UP000651475"/>
    </source>
</evidence>
<keyword evidence="3" id="KW-0808">Transferase</keyword>
<feature type="region of interest" description="Disordered" evidence="16">
    <location>
        <begin position="402"/>
        <end position="455"/>
    </location>
</feature>
<keyword evidence="6" id="KW-0573">Peptidoglycan synthesis</keyword>
<evidence type="ECO:0000256" key="1">
    <source>
        <dbReference type="ARBA" id="ARBA00004141"/>
    </source>
</evidence>
<evidence type="ECO:0000256" key="11">
    <source>
        <dbReference type="ARBA" id="ARBA00038053"/>
    </source>
</evidence>
<evidence type="ECO:0000256" key="12">
    <source>
        <dbReference type="ARBA" id="ARBA00041185"/>
    </source>
</evidence>
<evidence type="ECO:0000256" key="7">
    <source>
        <dbReference type="ARBA" id="ARBA00022989"/>
    </source>
</evidence>
<keyword evidence="7 17" id="KW-1133">Transmembrane helix</keyword>
<evidence type="ECO:0000256" key="6">
    <source>
        <dbReference type="ARBA" id="ARBA00022984"/>
    </source>
</evidence>
<dbReference type="EC" id="2.4.99.28" evidence="14"/>
<comment type="similarity">
    <text evidence="11">Belongs to the SEDS family. FtsW subfamily.</text>
</comment>
<name>A0ABR7DN41_9BACT</name>
<sequence>MDLASKLFKGDRVIWIIFMFLCLISAVEVFSATSTIAYKSVTHWEPIARHATFMLGGFVLVLLMHNLPCRFYTLLSVALPVSVFLLILTFFIGVEINGEKRWLNILGFTFQPSEIAKIALVGYTAFIMSKRNWFTDKQMFWWIQGGAAVVCGLIFFTNGSTAILLFSIVQMMMFFGQISIVRLAKCWGILIAAVVLMLLLLWKMPDSVMEYMPERVHTWKARIERFFDPAPPVKIEPGKTIHIDGDDYQVVHAKIALASGGVWGKFPGHGQQRDFLPQAYSDFIYAIIIEEMGIAGGIFVLFLYIALLVRVGMIARKCDKLFPKFLVLGCGLLLVVQALTNMAVAVDLIPVTGQPLPLVSRGGTSTVISCAYIGIILSISRFGANMGNEEETPEEGEAVAVAEGGTPPEGGLIADATLDTTSGKPLEATAEAPVSEENPLEAVRTVEETTTETKI</sequence>
<evidence type="ECO:0000256" key="2">
    <source>
        <dbReference type="ARBA" id="ARBA00022676"/>
    </source>
</evidence>
<evidence type="ECO:0000256" key="15">
    <source>
        <dbReference type="ARBA" id="ARBA00049902"/>
    </source>
</evidence>
<feature type="transmembrane region" description="Helical" evidence="17">
    <location>
        <begin position="12"/>
        <end position="35"/>
    </location>
</feature>
<evidence type="ECO:0000256" key="3">
    <source>
        <dbReference type="ARBA" id="ARBA00022679"/>
    </source>
</evidence>
<protein>
    <recommendedName>
        <fullName evidence="12">Probable peptidoglycan glycosyltransferase FtsW</fullName>
        <ecNumber evidence="14">2.4.99.28</ecNumber>
    </recommendedName>
    <alternativeName>
        <fullName evidence="13">Cell division protein FtsW</fullName>
    </alternativeName>
    <alternativeName>
        <fullName evidence="10">Cell wall polymerase</fullName>
    </alternativeName>
    <alternativeName>
        <fullName evidence="9">Peptidoglycan polymerase</fullName>
    </alternativeName>
</protein>
<feature type="transmembrane region" description="Helical" evidence="17">
    <location>
        <begin position="283"/>
        <end position="309"/>
    </location>
</feature>
<comment type="catalytic activity">
    <reaction evidence="15">
        <text>[GlcNAc-(1-&gt;4)-Mur2Ac(oyl-L-Ala-gamma-D-Glu-L-Lys-D-Ala-D-Ala)](n)-di-trans,octa-cis-undecaprenyl diphosphate + beta-D-GlcNAc-(1-&gt;4)-Mur2Ac(oyl-L-Ala-gamma-D-Glu-L-Lys-D-Ala-D-Ala)-di-trans,octa-cis-undecaprenyl diphosphate = [GlcNAc-(1-&gt;4)-Mur2Ac(oyl-L-Ala-gamma-D-Glu-L-Lys-D-Ala-D-Ala)](n+1)-di-trans,octa-cis-undecaprenyl diphosphate + di-trans,octa-cis-undecaprenyl diphosphate + H(+)</text>
        <dbReference type="Rhea" id="RHEA:23708"/>
        <dbReference type="Rhea" id="RHEA-COMP:9602"/>
        <dbReference type="Rhea" id="RHEA-COMP:9603"/>
        <dbReference type="ChEBI" id="CHEBI:15378"/>
        <dbReference type="ChEBI" id="CHEBI:58405"/>
        <dbReference type="ChEBI" id="CHEBI:60033"/>
        <dbReference type="ChEBI" id="CHEBI:78435"/>
        <dbReference type="EC" id="2.4.99.28"/>
    </reaction>
</comment>
<proteinExistence type="inferred from homology"/>
<keyword evidence="2" id="KW-0328">Glycosyltransferase</keyword>
<dbReference type="InterPro" id="IPR001182">
    <property type="entry name" value="FtsW/RodA"/>
</dbReference>
<dbReference type="PANTHER" id="PTHR30474">
    <property type="entry name" value="CELL CYCLE PROTEIN"/>
    <property type="match status" value="1"/>
</dbReference>
<reference evidence="18 19" key="1">
    <citation type="submission" date="2020-08" db="EMBL/GenBank/DDBJ databases">
        <title>Genome public.</title>
        <authorList>
            <person name="Liu C."/>
            <person name="Sun Q."/>
        </authorList>
    </citation>
    <scope>NUCLEOTIDE SEQUENCE [LARGE SCALE GENOMIC DNA]</scope>
    <source>
        <strain evidence="18 19">NSJ-79</strain>
    </source>
</reference>
<feature type="transmembrane region" description="Helical" evidence="17">
    <location>
        <begin position="47"/>
        <end position="64"/>
    </location>
</feature>
<keyword evidence="5" id="KW-0133">Cell shape</keyword>
<dbReference type="PANTHER" id="PTHR30474:SF2">
    <property type="entry name" value="PEPTIDOGLYCAN GLYCOSYLTRANSFERASE FTSW-RELATED"/>
    <property type="match status" value="1"/>
</dbReference>
<evidence type="ECO:0000256" key="16">
    <source>
        <dbReference type="SAM" id="MobiDB-lite"/>
    </source>
</evidence>
<feature type="transmembrane region" description="Helical" evidence="17">
    <location>
        <begin position="71"/>
        <end position="93"/>
    </location>
</feature>
<gene>
    <name evidence="18" type="ORF">H8S65_08785</name>
</gene>
<evidence type="ECO:0000256" key="4">
    <source>
        <dbReference type="ARBA" id="ARBA00022692"/>
    </source>
</evidence>
<keyword evidence="8 17" id="KW-0472">Membrane</keyword>
<evidence type="ECO:0000256" key="8">
    <source>
        <dbReference type="ARBA" id="ARBA00023136"/>
    </source>
</evidence>
<accession>A0ABR7DN41</accession>
<feature type="transmembrane region" description="Helical" evidence="17">
    <location>
        <begin position="187"/>
        <end position="204"/>
    </location>
</feature>
<feature type="transmembrane region" description="Helical" evidence="17">
    <location>
        <begin position="358"/>
        <end position="379"/>
    </location>
</feature>
<evidence type="ECO:0000256" key="14">
    <source>
        <dbReference type="ARBA" id="ARBA00044770"/>
    </source>
</evidence>
<dbReference type="Pfam" id="PF01098">
    <property type="entry name" value="FTSW_RODA_SPOVE"/>
    <property type="match status" value="1"/>
</dbReference>
<keyword evidence="19" id="KW-1185">Reference proteome</keyword>
<evidence type="ECO:0000256" key="10">
    <source>
        <dbReference type="ARBA" id="ARBA00033270"/>
    </source>
</evidence>
<organism evidence="18 19">
    <name type="scientific">Parabacteroides hominis</name>
    <dbReference type="NCBI Taxonomy" id="2763057"/>
    <lineage>
        <taxon>Bacteria</taxon>
        <taxon>Pseudomonadati</taxon>
        <taxon>Bacteroidota</taxon>
        <taxon>Bacteroidia</taxon>
        <taxon>Bacteroidales</taxon>
        <taxon>Tannerellaceae</taxon>
        <taxon>Parabacteroides</taxon>
    </lineage>
</organism>
<dbReference type="Proteomes" id="UP000651475">
    <property type="component" value="Unassembled WGS sequence"/>
</dbReference>
<evidence type="ECO:0000256" key="9">
    <source>
        <dbReference type="ARBA" id="ARBA00032370"/>
    </source>
</evidence>
<dbReference type="RefSeq" id="WP_186929618.1">
    <property type="nucleotide sequence ID" value="NZ_JACOOJ010000012.1"/>
</dbReference>
<evidence type="ECO:0000256" key="17">
    <source>
        <dbReference type="SAM" id="Phobius"/>
    </source>
</evidence>